<name>M5FW35_DACPD</name>
<dbReference type="Proteomes" id="UP000030653">
    <property type="component" value="Unassembled WGS sequence"/>
</dbReference>
<organism evidence="1 2">
    <name type="scientific">Dacryopinax primogenitus (strain DJM 731)</name>
    <name type="common">Brown rot fungus</name>
    <dbReference type="NCBI Taxonomy" id="1858805"/>
    <lineage>
        <taxon>Eukaryota</taxon>
        <taxon>Fungi</taxon>
        <taxon>Dikarya</taxon>
        <taxon>Basidiomycota</taxon>
        <taxon>Agaricomycotina</taxon>
        <taxon>Dacrymycetes</taxon>
        <taxon>Dacrymycetales</taxon>
        <taxon>Dacrymycetaceae</taxon>
        <taxon>Dacryopinax</taxon>
    </lineage>
</organism>
<dbReference type="AlphaFoldDB" id="M5FW35"/>
<gene>
    <name evidence="1" type="ORF">DACRYDRAFT_21867</name>
</gene>
<dbReference type="GeneID" id="63687641"/>
<evidence type="ECO:0000313" key="2">
    <source>
        <dbReference type="Proteomes" id="UP000030653"/>
    </source>
</evidence>
<evidence type="ECO:0000313" key="1">
    <source>
        <dbReference type="EMBL" id="EJU02081.1"/>
    </source>
</evidence>
<sequence>MTYIQCGLLLLQRPPPPFIPLLWTVNSMYRLARHLRLSNLHHDLRHDLAPIIQFASRRSL</sequence>
<dbReference type="HOGENOM" id="CLU_2941658_0_0_1"/>
<accession>M5FW35</accession>
<dbReference type="RefSeq" id="XP_040628978.1">
    <property type="nucleotide sequence ID" value="XM_040772579.1"/>
</dbReference>
<dbReference type="EMBL" id="JH795862">
    <property type="protein sequence ID" value="EJU02081.1"/>
    <property type="molecule type" value="Genomic_DNA"/>
</dbReference>
<reference evidence="1 2" key="1">
    <citation type="journal article" date="2012" name="Science">
        <title>The Paleozoic origin of enzymatic lignin decomposition reconstructed from 31 fungal genomes.</title>
        <authorList>
            <person name="Floudas D."/>
            <person name="Binder M."/>
            <person name="Riley R."/>
            <person name="Barry K."/>
            <person name="Blanchette R.A."/>
            <person name="Henrissat B."/>
            <person name="Martinez A.T."/>
            <person name="Otillar R."/>
            <person name="Spatafora J.W."/>
            <person name="Yadav J.S."/>
            <person name="Aerts A."/>
            <person name="Benoit I."/>
            <person name="Boyd A."/>
            <person name="Carlson A."/>
            <person name="Copeland A."/>
            <person name="Coutinho P.M."/>
            <person name="de Vries R.P."/>
            <person name="Ferreira P."/>
            <person name="Findley K."/>
            <person name="Foster B."/>
            <person name="Gaskell J."/>
            <person name="Glotzer D."/>
            <person name="Gorecki P."/>
            <person name="Heitman J."/>
            <person name="Hesse C."/>
            <person name="Hori C."/>
            <person name="Igarashi K."/>
            <person name="Jurgens J.A."/>
            <person name="Kallen N."/>
            <person name="Kersten P."/>
            <person name="Kohler A."/>
            <person name="Kuees U."/>
            <person name="Kumar T.K.A."/>
            <person name="Kuo A."/>
            <person name="LaButti K."/>
            <person name="Larrondo L.F."/>
            <person name="Lindquist E."/>
            <person name="Ling A."/>
            <person name="Lombard V."/>
            <person name="Lucas S."/>
            <person name="Lundell T."/>
            <person name="Martin R."/>
            <person name="McLaughlin D.J."/>
            <person name="Morgenstern I."/>
            <person name="Morin E."/>
            <person name="Murat C."/>
            <person name="Nagy L.G."/>
            <person name="Nolan M."/>
            <person name="Ohm R.A."/>
            <person name="Patyshakuliyeva A."/>
            <person name="Rokas A."/>
            <person name="Ruiz-Duenas F.J."/>
            <person name="Sabat G."/>
            <person name="Salamov A."/>
            <person name="Samejima M."/>
            <person name="Schmutz J."/>
            <person name="Slot J.C."/>
            <person name="St John F."/>
            <person name="Stenlid J."/>
            <person name="Sun H."/>
            <person name="Sun S."/>
            <person name="Syed K."/>
            <person name="Tsang A."/>
            <person name="Wiebenga A."/>
            <person name="Young D."/>
            <person name="Pisabarro A."/>
            <person name="Eastwood D.C."/>
            <person name="Martin F."/>
            <person name="Cullen D."/>
            <person name="Grigoriev I.V."/>
            <person name="Hibbett D.S."/>
        </authorList>
    </citation>
    <scope>NUCLEOTIDE SEQUENCE [LARGE SCALE GENOMIC DNA]</scope>
    <source>
        <strain evidence="1 2">DJM-731 SS1</strain>
    </source>
</reference>
<proteinExistence type="predicted"/>
<keyword evidence="2" id="KW-1185">Reference proteome</keyword>
<protein>
    <submittedName>
        <fullName evidence="1">Uncharacterized protein</fullName>
    </submittedName>
</protein>